<organism evidence="1 2">
    <name type="scientific">Lentinus tigrinus ALCF2SS1-6</name>
    <dbReference type="NCBI Taxonomy" id="1328759"/>
    <lineage>
        <taxon>Eukaryota</taxon>
        <taxon>Fungi</taxon>
        <taxon>Dikarya</taxon>
        <taxon>Basidiomycota</taxon>
        <taxon>Agaricomycotina</taxon>
        <taxon>Agaricomycetes</taxon>
        <taxon>Polyporales</taxon>
        <taxon>Polyporaceae</taxon>
        <taxon>Lentinus</taxon>
    </lineage>
</organism>
<feature type="non-terminal residue" evidence="1">
    <location>
        <position position="58"/>
    </location>
</feature>
<proteinExistence type="predicted"/>
<evidence type="ECO:0000313" key="1">
    <source>
        <dbReference type="EMBL" id="RPD52185.1"/>
    </source>
</evidence>
<dbReference type="Proteomes" id="UP000313359">
    <property type="component" value="Unassembled WGS sequence"/>
</dbReference>
<name>A0A5C2RNT7_9APHY</name>
<dbReference type="EMBL" id="ML122398">
    <property type="protein sequence ID" value="RPD52185.1"/>
    <property type="molecule type" value="Genomic_DNA"/>
</dbReference>
<dbReference type="AlphaFoldDB" id="A0A5C2RNT7"/>
<evidence type="ECO:0000313" key="2">
    <source>
        <dbReference type="Proteomes" id="UP000313359"/>
    </source>
</evidence>
<gene>
    <name evidence="1" type="ORF">L227DRAFT_582177</name>
</gene>
<protein>
    <submittedName>
        <fullName evidence="1">Uncharacterized protein</fullName>
    </submittedName>
</protein>
<reference evidence="1" key="1">
    <citation type="journal article" date="2018" name="Genome Biol. Evol.">
        <title>Genomics and development of Lentinus tigrinus, a white-rot wood-decaying mushroom with dimorphic fruiting bodies.</title>
        <authorList>
            <person name="Wu B."/>
            <person name="Xu Z."/>
            <person name="Knudson A."/>
            <person name="Carlson A."/>
            <person name="Chen N."/>
            <person name="Kovaka S."/>
            <person name="LaButti K."/>
            <person name="Lipzen A."/>
            <person name="Pennachio C."/>
            <person name="Riley R."/>
            <person name="Schakwitz W."/>
            <person name="Umezawa K."/>
            <person name="Ohm R.A."/>
            <person name="Grigoriev I.V."/>
            <person name="Nagy L.G."/>
            <person name="Gibbons J."/>
            <person name="Hibbett D."/>
        </authorList>
    </citation>
    <scope>NUCLEOTIDE SEQUENCE [LARGE SCALE GENOMIC DNA]</scope>
    <source>
        <strain evidence="1">ALCF2SS1-6</strain>
    </source>
</reference>
<keyword evidence="2" id="KW-1185">Reference proteome</keyword>
<sequence length="58" mass="6713">MGTLKQWYVKSGSADIPPVRWNRSPQELGTIFKRFLDSLQLRVPREHVAELEIPNHAV</sequence>
<accession>A0A5C2RNT7</accession>